<name>A0A6V6YV15_9FLAO</name>
<comment type="caution">
    <text evidence="3">The sequence shown here is derived from an EMBL/GenBank/DDBJ whole genome shotgun (WGS) entry which is preliminary data.</text>
</comment>
<dbReference type="AlphaFoldDB" id="A0A6V6YV15"/>
<accession>A0A6V6YV15</accession>
<dbReference type="Proteomes" id="UP000530060">
    <property type="component" value="Unassembled WGS sequence"/>
</dbReference>
<evidence type="ECO:0000313" key="3">
    <source>
        <dbReference type="EMBL" id="CAD0003124.1"/>
    </source>
</evidence>
<keyword evidence="2" id="KW-0732">Signal</keyword>
<evidence type="ECO:0000313" key="4">
    <source>
        <dbReference type="Proteomes" id="UP000530060"/>
    </source>
</evidence>
<evidence type="ECO:0000256" key="2">
    <source>
        <dbReference type="SAM" id="SignalP"/>
    </source>
</evidence>
<gene>
    <name evidence="3" type="ORF">FLAT13_01484</name>
</gene>
<evidence type="ECO:0008006" key="5">
    <source>
        <dbReference type="Google" id="ProtNLM"/>
    </source>
</evidence>
<feature type="signal peptide" evidence="2">
    <location>
        <begin position="1"/>
        <end position="18"/>
    </location>
</feature>
<dbReference type="RefSeq" id="WP_180908469.1">
    <property type="nucleotide sequence ID" value="NZ_CAIJDP010000062.1"/>
</dbReference>
<organism evidence="3 4">
    <name type="scientific">Flavobacterium salmonis</name>
    <dbReference type="NCBI Taxonomy" id="2654844"/>
    <lineage>
        <taxon>Bacteria</taxon>
        <taxon>Pseudomonadati</taxon>
        <taxon>Bacteroidota</taxon>
        <taxon>Flavobacteriia</taxon>
        <taxon>Flavobacteriales</taxon>
        <taxon>Flavobacteriaceae</taxon>
        <taxon>Flavobacterium</taxon>
    </lineage>
</organism>
<reference evidence="3 4" key="1">
    <citation type="submission" date="2020-06" db="EMBL/GenBank/DDBJ databases">
        <authorList>
            <person name="Criscuolo A."/>
        </authorList>
    </citation>
    <scope>NUCLEOTIDE SEQUENCE [LARGE SCALE GENOMIC DNA]</scope>
    <source>
        <strain evidence="4">CIP 111411</strain>
    </source>
</reference>
<feature type="compositionally biased region" description="Low complexity" evidence="1">
    <location>
        <begin position="38"/>
        <end position="58"/>
    </location>
</feature>
<evidence type="ECO:0000256" key="1">
    <source>
        <dbReference type="SAM" id="MobiDB-lite"/>
    </source>
</evidence>
<feature type="region of interest" description="Disordered" evidence="1">
    <location>
        <begin position="21"/>
        <end position="61"/>
    </location>
</feature>
<protein>
    <recommendedName>
        <fullName evidence="5">Lipoprotein</fullName>
    </recommendedName>
</protein>
<proteinExistence type="predicted"/>
<keyword evidence="4" id="KW-1185">Reference proteome</keyword>
<feature type="chain" id="PRO_5027809935" description="Lipoprotein" evidence="2">
    <location>
        <begin position="19"/>
        <end position="139"/>
    </location>
</feature>
<sequence>MKIIIVLIFMAISFLANCQSKPTVPSPPKIKKSETKTTRSSSSVSVQDSDSSYSFKSSFDSDKNDKVKRMLMDHLDEKYLIAKGKVLIWKKMDADEIVYRVTFKKGSLKMHVDKELSSGNAVKEFEKLGNKLRETISND</sequence>
<dbReference type="EMBL" id="CAIJDP010000062">
    <property type="protein sequence ID" value="CAD0003124.1"/>
    <property type="molecule type" value="Genomic_DNA"/>
</dbReference>